<dbReference type="InterPro" id="IPR013783">
    <property type="entry name" value="Ig-like_fold"/>
</dbReference>
<feature type="domain" description="Fibronectin type-III" evidence="4">
    <location>
        <begin position="206"/>
        <end position="307"/>
    </location>
</feature>
<dbReference type="AlphaFoldDB" id="A0AAV6HII5"/>
<dbReference type="Pfam" id="PF24031">
    <property type="entry name" value="FN3_IL27B_N"/>
    <property type="match status" value="1"/>
</dbReference>
<feature type="domain" description="Ig-like" evidence="3">
    <location>
        <begin position="27"/>
        <end position="89"/>
    </location>
</feature>
<evidence type="ECO:0000313" key="5">
    <source>
        <dbReference type="EMBL" id="KAG5286082.1"/>
    </source>
</evidence>
<comment type="caution">
    <text evidence="5">The sequence shown here is derived from an EMBL/GenBank/DDBJ whole genome shotgun (WGS) entry which is preliminary data.</text>
</comment>
<dbReference type="SUPFAM" id="SSF48726">
    <property type="entry name" value="Immunoglobulin"/>
    <property type="match status" value="1"/>
</dbReference>
<dbReference type="PROSITE" id="PS50835">
    <property type="entry name" value="IG_LIKE"/>
    <property type="match status" value="1"/>
</dbReference>
<dbReference type="SUPFAM" id="SSF49265">
    <property type="entry name" value="Fibronectin type III"/>
    <property type="match status" value="2"/>
</dbReference>
<dbReference type="InterPro" id="IPR003599">
    <property type="entry name" value="Ig_sub"/>
</dbReference>
<dbReference type="InterPro" id="IPR056621">
    <property type="entry name" value="FN3_IL27B_N"/>
</dbReference>
<protein>
    <submittedName>
        <fullName evidence="5">Uncharacterized protein</fullName>
    </submittedName>
</protein>
<keyword evidence="2" id="KW-0393">Immunoglobulin domain</keyword>
<reference evidence="5 6" key="1">
    <citation type="submission" date="2020-10" db="EMBL/GenBank/DDBJ databases">
        <title>Chromosome-scale genome assembly of the Allis shad, Alosa alosa.</title>
        <authorList>
            <person name="Margot Z."/>
            <person name="Christophe K."/>
            <person name="Cabau C."/>
            <person name="Louis A."/>
            <person name="Berthelot C."/>
            <person name="Parey E."/>
            <person name="Roest Crollius H."/>
            <person name="Montfort J."/>
            <person name="Robinson-Rechavi M."/>
            <person name="Bucao C."/>
            <person name="Bouchez O."/>
            <person name="Gislard M."/>
            <person name="Lluch J."/>
            <person name="Milhes M."/>
            <person name="Lampietro C."/>
            <person name="Lopez Roques C."/>
            <person name="Donnadieu C."/>
            <person name="Braasch I."/>
            <person name="Desvignes T."/>
            <person name="Postlethwait J."/>
            <person name="Bobe J."/>
            <person name="Guiguen Y."/>
        </authorList>
    </citation>
    <scope>NUCLEOTIDE SEQUENCE [LARGE SCALE GENOMIC DNA]</scope>
    <source>
        <strain evidence="5">M-15738</strain>
        <tissue evidence="5">Blood</tissue>
    </source>
</reference>
<dbReference type="InterPro" id="IPR007110">
    <property type="entry name" value="Ig-like_dom"/>
</dbReference>
<organism evidence="5 6">
    <name type="scientific">Alosa alosa</name>
    <name type="common">allis shad</name>
    <dbReference type="NCBI Taxonomy" id="278164"/>
    <lineage>
        <taxon>Eukaryota</taxon>
        <taxon>Metazoa</taxon>
        <taxon>Chordata</taxon>
        <taxon>Craniata</taxon>
        <taxon>Vertebrata</taxon>
        <taxon>Euteleostomi</taxon>
        <taxon>Actinopterygii</taxon>
        <taxon>Neopterygii</taxon>
        <taxon>Teleostei</taxon>
        <taxon>Clupei</taxon>
        <taxon>Clupeiformes</taxon>
        <taxon>Clupeoidei</taxon>
        <taxon>Clupeidae</taxon>
        <taxon>Alosa</taxon>
    </lineage>
</organism>
<dbReference type="SMART" id="SM00060">
    <property type="entry name" value="FN3"/>
    <property type="match status" value="2"/>
</dbReference>
<dbReference type="PANTHER" id="PTHR48483:SF2">
    <property type="entry name" value="INTERLEUKIN-27 SUBUNIT BETA"/>
    <property type="match status" value="1"/>
</dbReference>
<dbReference type="InterPro" id="IPR036116">
    <property type="entry name" value="FN3_sf"/>
</dbReference>
<keyword evidence="6" id="KW-1185">Reference proteome</keyword>
<dbReference type="PROSITE" id="PS50853">
    <property type="entry name" value="FN3"/>
    <property type="match status" value="1"/>
</dbReference>
<dbReference type="EMBL" id="JADWDJ010000001">
    <property type="protein sequence ID" value="KAG5286082.1"/>
    <property type="molecule type" value="Genomic_DNA"/>
</dbReference>
<proteinExistence type="inferred from homology"/>
<dbReference type="InterPro" id="IPR053073">
    <property type="entry name" value="IL11/IL27_subunit_beta"/>
</dbReference>
<dbReference type="CDD" id="cd00063">
    <property type="entry name" value="FN3"/>
    <property type="match status" value="1"/>
</dbReference>
<dbReference type="PANTHER" id="PTHR48483">
    <property type="entry name" value="INTERLEUKIN-27 SUBUNIT BETA"/>
    <property type="match status" value="1"/>
</dbReference>
<dbReference type="Proteomes" id="UP000823561">
    <property type="component" value="Chromosome 1"/>
</dbReference>
<evidence type="ECO:0000256" key="1">
    <source>
        <dbReference type="ARBA" id="ARBA00010890"/>
    </source>
</evidence>
<dbReference type="InterPro" id="IPR003961">
    <property type="entry name" value="FN3_dom"/>
</dbReference>
<dbReference type="InterPro" id="IPR036179">
    <property type="entry name" value="Ig-like_dom_sf"/>
</dbReference>
<gene>
    <name evidence="5" type="ORF">AALO_G00010740</name>
</gene>
<dbReference type="Gene3D" id="2.60.40.10">
    <property type="entry name" value="Immunoglobulins"/>
    <property type="match status" value="3"/>
</dbReference>
<name>A0AAV6HII5_9TELE</name>
<evidence type="ECO:0000259" key="3">
    <source>
        <dbReference type="PROSITE" id="PS50835"/>
    </source>
</evidence>
<comment type="similarity">
    <text evidence="1">Belongs to the type I cytokine receptor family. Type 3 subfamily.</text>
</comment>
<evidence type="ECO:0000256" key="2">
    <source>
        <dbReference type="ARBA" id="ARBA00023319"/>
    </source>
</evidence>
<accession>A0AAV6HII5</accession>
<dbReference type="SMART" id="SM00409">
    <property type="entry name" value="IG"/>
    <property type="match status" value="2"/>
</dbReference>
<evidence type="ECO:0000313" key="6">
    <source>
        <dbReference type="Proteomes" id="UP000823561"/>
    </source>
</evidence>
<sequence length="307" mass="34527">MGYHGNILTDRQVLFLLCTGCCQDSSTQLLNDQPIKDVYVEVGSEVKVLCEGVAGGEPVEWTLNGSQVVSSTLLHLNSTRLEDRGIYTCHSLSRGAVIQQVHLKPGYPPSPPDIRCWAPSYPLKALCTWSQMTETYLPTQHIITYRDRDYGVTYPCHIIPKSPDILCEMKNLQILANRPYIVYITAINALGNATKPMEFDLEENVKPDPPVNVRVVVKQGRQVLEWNHPPSWPEPQHFPLMYIVRYYWGNNQGQGHTKVPVHGAESLPINLDRFTKGRTYHFQVSAHEGLGSGKGSEWSQPVSVIVH</sequence>
<evidence type="ECO:0000259" key="4">
    <source>
        <dbReference type="PROSITE" id="PS50853"/>
    </source>
</evidence>